<dbReference type="GO" id="GO:0005085">
    <property type="term" value="F:guanyl-nucleotide exchange factor activity"/>
    <property type="evidence" value="ECO:0007669"/>
    <property type="project" value="InterPro"/>
</dbReference>
<keyword evidence="4" id="KW-1185">Reference proteome</keyword>
<dbReference type="GeneTree" id="ENSGT01000000215962"/>
<dbReference type="Proteomes" id="UP000472272">
    <property type="component" value="Chromosome 6"/>
</dbReference>
<dbReference type="InterPro" id="IPR000219">
    <property type="entry name" value="DH_dom"/>
</dbReference>
<feature type="domain" description="DH" evidence="2">
    <location>
        <begin position="37"/>
        <end position="126"/>
    </location>
</feature>
<feature type="region of interest" description="Disordered" evidence="1">
    <location>
        <begin position="1"/>
        <end position="32"/>
    </location>
</feature>
<dbReference type="InterPro" id="IPR035899">
    <property type="entry name" value="DBL_dom_sf"/>
</dbReference>
<accession>A0A670ISE5</accession>
<evidence type="ECO:0000259" key="2">
    <source>
        <dbReference type="PROSITE" id="PS50010"/>
    </source>
</evidence>
<sequence length="126" mass="14003">MEAQPAAAPAAAAPQVAAAPGAAPSEPAKDTDRQLRLRLCVLNEILGTERDYVCTLRFLQSAFLHRIRQSAVDKAEKYITEDNIKVSLSEYQSLCELFRAWQLVSKVLGFLLMDEPFLDKLIKLLA</sequence>
<organism evidence="3 4">
    <name type="scientific">Podarcis muralis</name>
    <name type="common">Wall lizard</name>
    <name type="synonym">Lacerta muralis</name>
    <dbReference type="NCBI Taxonomy" id="64176"/>
    <lineage>
        <taxon>Eukaryota</taxon>
        <taxon>Metazoa</taxon>
        <taxon>Chordata</taxon>
        <taxon>Craniata</taxon>
        <taxon>Vertebrata</taxon>
        <taxon>Euteleostomi</taxon>
        <taxon>Lepidosauria</taxon>
        <taxon>Squamata</taxon>
        <taxon>Bifurcata</taxon>
        <taxon>Unidentata</taxon>
        <taxon>Episquamata</taxon>
        <taxon>Laterata</taxon>
        <taxon>Lacertibaenia</taxon>
        <taxon>Lacertidae</taxon>
        <taxon>Podarcis</taxon>
    </lineage>
</organism>
<evidence type="ECO:0000256" key="1">
    <source>
        <dbReference type="SAM" id="MobiDB-lite"/>
    </source>
</evidence>
<dbReference type="AlphaFoldDB" id="A0A670ISE5"/>
<evidence type="ECO:0000313" key="4">
    <source>
        <dbReference type="Proteomes" id="UP000472272"/>
    </source>
</evidence>
<reference evidence="3" key="2">
    <citation type="submission" date="2025-08" db="UniProtKB">
        <authorList>
            <consortium name="Ensembl"/>
        </authorList>
    </citation>
    <scope>IDENTIFICATION</scope>
</reference>
<evidence type="ECO:0000313" key="3">
    <source>
        <dbReference type="Ensembl" id="ENSPMRP00000014107.1"/>
    </source>
</evidence>
<dbReference type="Gene3D" id="1.20.900.10">
    <property type="entry name" value="Dbl homology (DH) domain"/>
    <property type="match status" value="1"/>
</dbReference>
<proteinExistence type="predicted"/>
<dbReference type="Ensembl" id="ENSPMRT00000015073.1">
    <property type="protein sequence ID" value="ENSPMRP00000014107.1"/>
    <property type="gene ID" value="ENSPMRG00000009427.1"/>
</dbReference>
<feature type="compositionally biased region" description="Low complexity" evidence="1">
    <location>
        <begin position="1"/>
        <end position="26"/>
    </location>
</feature>
<dbReference type="SUPFAM" id="SSF48065">
    <property type="entry name" value="DBL homology domain (DH-domain)"/>
    <property type="match status" value="1"/>
</dbReference>
<reference evidence="3 4" key="1">
    <citation type="journal article" date="2019" name="Proc. Natl. Acad. Sci. U.S.A.">
        <title>Regulatory changes in pterin and carotenoid genes underlie balanced color polymorphisms in the wall lizard.</title>
        <authorList>
            <person name="Andrade P."/>
            <person name="Pinho C."/>
            <person name="Perez I de Lanuza G."/>
            <person name="Afonso S."/>
            <person name="Brejcha J."/>
            <person name="Rubin C.J."/>
            <person name="Wallerman O."/>
            <person name="Pereira P."/>
            <person name="Sabatino S.J."/>
            <person name="Bellati A."/>
            <person name="Pellitteri-Rosa D."/>
            <person name="Bosakova Z."/>
            <person name="Bunikis I."/>
            <person name="Carretero M.A."/>
            <person name="Feiner N."/>
            <person name="Marsik P."/>
            <person name="Pauperio F."/>
            <person name="Salvi D."/>
            <person name="Soler L."/>
            <person name="While G.M."/>
            <person name="Uller T."/>
            <person name="Font E."/>
            <person name="Andersson L."/>
            <person name="Carneiro M."/>
        </authorList>
    </citation>
    <scope>NUCLEOTIDE SEQUENCE</scope>
</reference>
<name>A0A670ISE5_PODMU</name>
<reference evidence="3" key="3">
    <citation type="submission" date="2025-09" db="UniProtKB">
        <authorList>
            <consortium name="Ensembl"/>
        </authorList>
    </citation>
    <scope>IDENTIFICATION</scope>
</reference>
<protein>
    <recommendedName>
        <fullName evidence="2">DH domain-containing protein</fullName>
    </recommendedName>
</protein>
<dbReference type="PROSITE" id="PS50010">
    <property type="entry name" value="DH_2"/>
    <property type="match status" value="1"/>
</dbReference>